<dbReference type="Gene3D" id="3.40.50.1820">
    <property type="entry name" value="alpha/beta hydrolase"/>
    <property type="match status" value="1"/>
</dbReference>
<dbReference type="AlphaFoldDB" id="A0A0Q1DUQ4"/>
<dbReference type="InterPro" id="IPR043595">
    <property type="entry name" value="FaeB/C/D"/>
</dbReference>
<comment type="caution">
    <text evidence="9">The sequence shown here is derived from an EMBL/GenBank/DDBJ whole genome shotgun (WGS) entry which is preliminary data.</text>
</comment>
<evidence type="ECO:0000313" key="9">
    <source>
        <dbReference type="EMBL" id="KQB83855.1"/>
    </source>
</evidence>
<dbReference type="InterPro" id="IPR010126">
    <property type="entry name" value="Esterase_phb"/>
</dbReference>
<evidence type="ECO:0000256" key="5">
    <source>
        <dbReference type="ARBA" id="ARBA00022801"/>
    </source>
</evidence>
<dbReference type="OrthoDB" id="9767239at2"/>
<dbReference type="SUPFAM" id="SSF53474">
    <property type="entry name" value="alpha/beta-Hydrolases"/>
    <property type="match status" value="1"/>
</dbReference>
<reference evidence="9 10" key="1">
    <citation type="submission" date="2015-10" db="EMBL/GenBank/DDBJ databases">
        <title>Corynebacteirum lowii and Corynebacterium oculi species nova, derived from human clinical disease and and emended description of Corynebacterium mastiditis.</title>
        <authorList>
            <person name="Bernard K."/>
            <person name="Pacheco A.L."/>
            <person name="Mcdougall C."/>
            <person name="Burtx T."/>
            <person name="Weibe D."/>
            <person name="Tyler S."/>
            <person name="Olson A.B."/>
            <person name="Cnockaert M."/>
            <person name="Eguchi H."/>
            <person name="Kuwahara T."/>
            <person name="Nakayama-Imaohji H."/>
            <person name="Boudewijins M."/>
            <person name="Van Hoecke F."/>
            <person name="Bernier A.-M."/>
            <person name="Vandamme P."/>
        </authorList>
    </citation>
    <scope>NUCLEOTIDE SEQUENCE [LARGE SCALE GENOMIC DNA]</scope>
    <source>
        <strain evidence="9 10">NML 130210</strain>
    </source>
</reference>
<protein>
    <submittedName>
        <fullName evidence="9">Alpha/beta hydrolase family protein</fullName>
    </submittedName>
</protein>
<organism evidence="9 10">
    <name type="scientific">Corynebacterium oculi</name>
    <dbReference type="NCBI Taxonomy" id="1544416"/>
    <lineage>
        <taxon>Bacteria</taxon>
        <taxon>Bacillati</taxon>
        <taxon>Actinomycetota</taxon>
        <taxon>Actinomycetes</taxon>
        <taxon>Mycobacteriales</taxon>
        <taxon>Corynebacteriaceae</taxon>
        <taxon>Corynebacterium</taxon>
    </lineage>
</organism>
<feature type="chain" id="PRO_5039124751" evidence="8">
    <location>
        <begin position="23"/>
        <end position="295"/>
    </location>
</feature>
<keyword evidence="6" id="KW-0119">Carbohydrate metabolism</keyword>
<name>A0A0Q1DUQ4_9CORY</name>
<feature type="signal peptide" evidence="8">
    <location>
        <begin position="1"/>
        <end position="22"/>
    </location>
</feature>
<evidence type="ECO:0000256" key="6">
    <source>
        <dbReference type="ARBA" id="ARBA00023277"/>
    </source>
</evidence>
<dbReference type="GO" id="GO:0045493">
    <property type="term" value="P:xylan catabolic process"/>
    <property type="evidence" value="ECO:0007669"/>
    <property type="project" value="UniProtKB-KW"/>
</dbReference>
<dbReference type="STRING" id="1544416.Cocul_01931"/>
<dbReference type="EMBL" id="LKST01000003">
    <property type="protein sequence ID" value="KQB83855.1"/>
    <property type="molecule type" value="Genomic_DNA"/>
</dbReference>
<evidence type="ECO:0000256" key="4">
    <source>
        <dbReference type="ARBA" id="ARBA00022729"/>
    </source>
</evidence>
<evidence type="ECO:0000313" key="10">
    <source>
        <dbReference type="Proteomes" id="UP000050517"/>
    </source>
</evidence>
<evidence type="ECO:0000256" key="8">
    <source>
        <dbReference type="SAM" id="SignalP"/>
    </source>
</evidence>
<dbReference type="GO" id="GO:0005576">
    <property type="term" value="C:extracellular region"/>
    <property type="evidence" value="ECO:0007669"/>
    <property type="project" value="UniProtKB-SubCell"/>
</dbReference>
<keyword evidence="3" id="KW-0858">Xylan degradation</keyword>
<dbReference type="Pfam" id="PF10503">
    <property type="entry name" value="Esterase_PHB"/>
    <property type="match status" value="1"/>
</dbReference>
<keyword evidence="7" id="KW-0624">Polysaccharide degradation</keyword>
<sequence length="295" mass="30608">MKLLKNAVAAFAASVSLLGVGAAGTAASASTFDLPTELSSLPQRLLAGELREITVPVPNGPDRSYLVSVSRNYNPLKPTPVLLAFGGWGDSPEKFRGYSNYASSSAADEAIVIYPRGIENAWAGGPYAKTTAEQDIAAVRQIVDQVSLVLNVDRGRVYAAGMSNGGGMAATLACKAPDLVAGVAVVSGAYYLPTNEGCSSAAVPFMDIHGDADSTAPYEGGSRHGVPVAATRDVVASYASRNGCTGETHNGITTSHTGCTRPVEEVLVPGGGHEWYSNPNAAEMTWNFLQGQRKA</sequence>
<keyword evidence="5 9" id="KW-0378">Hydrolase</keyword>
<proteinExistence type="predicted"/>
<evidence type="ECO:0000256" key="1">
    <source>
        <dbReference type="ARBA" id="ARBA00004613"/>
    </source>
</evidence>
<dbReference type="Proteomes" id="UP000050517">
    <property type="component" value="Unassembled WGS sequence"/>
</dbReference>
<comment type="subcellular location">
    <subcellularLocation>
        <location evidence="1">Secreted</location>
    </subcellularLocation>
</comment>
<evidence type="ECO:0000256" key="7">
    <source>
        <dbReference type="ARBA" id="ARBA00023326"/>
    </source>
</evidence>
<gene>
    <name evidence="9" type="ORF">Cocul_01931</name>
</gene>
<dbReference type="InterPro" id="IPR029058">
    <property type="entry name" value="AB_hydrolase_fold"/>
</dbReference>
<keyword evidence="10" id="KW-1185">Reference proteome</keyword>
<dbReference type="PANTHER" id="PTHR38050">
    <property type="match status" value="1"/>
</dbReference>
<evidence type="ECO:0000256" key="2">
    <source>
        <dbReference type="ARBA" id="ARBA00022525"/>
    </source>
</evidence>
<dbReference type="RefSeq" id="WP_055122990.1">
    <property type="nucleotide sequence ID" value="NZ_LKST01000003.1"/>
</dbReference>
<accession>A0A0Q1DUQ4</accession>
<keyword evidence="2" id="KW-0964">Secreted</keyword>
<evidence type="ECO:0000256" key="3">
    <source>
        <dbReference type="ARBA" id="ARBA00022651"/>
    </source>
</evidence>
<dbReference type="GO" id="GO:0030600">
    <property type="term" value="F:feruloyl esterase activity"/>
    <property type="evidence" value="ECO:0007669"/>
    <property type="project" value="InterPro"/>
</dbReference>
<dbReference type="PATRIC" id="fig|1544416.3.peg.1928"/>
<keyword evidence="4 8" id="KW-0732">Signal</keyword>
<dbReference type="PANTHER" id="PTHR38050:SF2">
    <property type="entry name" value="FERULOYL ESTERASE C-RELATED"/>
    <property type="match status" value="1"/>
</dbReference>